<dbReference type="Pfam" id="PF00501">
    <property type="entry name" value="AMP-binding"/>
    <property type="match status" value="1"/>
</dbReference>
<dbReference type="Gene3D" id="3.40.50.12780">
    <property type="entry name" value="N-terminal domain of ligase-like"/>
    <property type="match status" value="1"/>
</dbReference>
<feature type="domain" description="AMP-binding enzyme C-terminal" evidence="2">
    <location>
        <begin position="456"/>
        <end position="536"/>
    </location>
</feature>
<gene>
    <name evidence="3" type="ORF">H4R18_001173</name>
</gene>
<dbReference type="InterPro" id="IPR000873">
    <property type="entry name" value="AMP-dep_synth/lig_dom"/>
</dbReference>
<dbReference type="EMBL" id="JANBUL010000028">
    <property type="protein sequence ID" value="KAJ2784369.1"/>
    <property type="molecule type" value="Genomic_DNA"/>
</dbReference>
<dbReference type="InterPro" id="IPR045851">
    <property type="entry name" value="AMP-bd_C_sf"/>
</dbReference>
<sequence>MVAVQTFKSIFPDVEVPLADLPTFWFEQMRQIDDFARSDRPRPVFVDEGGTPLYLAQIEALVRRLASGLYHDVGVRRGSVVAVVLPNTIYYLAVTLAVHMLGATCMPVNPAYTAGELGGQLAAAAVRFVLAAAAVRPMVEDAMARAALSARDHLVLVSDPDDAAAHGGVRTMHGILRDALFPRHQPRTLEALRGAVAFICYSGGTTGLSKAAMLSHYNIVANIMQGRRAQSQFRPASGLPRTSLVVLPMFHSFGLVLAAHSLPLCGSSLVVARGFSAEKFLSLVERHRVTDTQLVAPAINAISRLPPSAAALATLEWIVSGAAPLSTSVIERLESAFPGTKVMKGYGLTETSPGVSLNIPGYRNTESSGYLLPSIEAKVVDDNGRMLGAGEVGELCFRGPNVMLGYLGQPEATRDAIDADGFLHTGDIGYITTHVFVTDRKKELIKFNGFQIAPAELETLLMQHPHVADCAVVGIFDEKRQTEVPRAFVVLDAPADGDARLAESIADWFNERVAYYKRLRGGCVAVRSIPKSPAGKILRRMLRAPAPVPAKL</sequence>
<evidence type="ECO:0000313" key="4">
    <source>
        <dbReference type="Proteomes" id="UP001140217"/>
    </source>
</evidence>
<dbReference type="Gene3D" id="3.30.300.30">
    <property type="match status" value="1"/>
</dbReference>
<accession>A0A9W8LM01</accession>
<proteinExistence type="predicted"/>
<dbReference type="CDD" id="cd05911">
    <property type="entry name" value="Firefly_Luc_like"/>
    <property type="match status" value="1"/>
</dbReference>
<dbReference type="Pfam" id="PF13193">
    <property type="entry name" value="AMP-binding_C"/>
    <property type="match status" value="1"/>
</dbReference>
<dbReference type="InterPro" id="IPR042099">
    <property type="entry name" value="ANL_N_sf"/>
</dbReference>
<dbReference type="OrthoDB" id="10253115at2759"/>
<evidence type="ECO:0000259" key="1">
    <source>
        <dbReference type="Pfam" id="PF00501"/>
    </source>
</evidence>
<dbReference type="InterPro" id="IPR025110">
    <property type="entry name" value="AMP-bd_C"/>
</dbReference>
<name>A0A9W8LM01_9FUNG</name>
<protein>
    <submittedName>
        <fullName evidence="3">Uncharacterized protein</fullName>
    </submittedName>
</protein>
<dbReference type="InterPro" id="IPR020845">
    <property type="entry name" value="AMP-binding_CS"/>
</dbReference>
<dbReference type="GO" id="GO:0016405">
    <property type="term" value="F:CoA-ligase activity"/>
    <property type="evidence" value="ECO:0007669"/>
    <property type="project" value="TreeGrafter"/>
</dbReference>
<organism evidence="3 4">
    <name type="scientific">Coemansia javaensis</name>
    <dbReference type="NCBI Taxonomy" id="2761396"/>
    <lineage>
        <taxon>Eukaryota</taxon>
        <taxon>Fungi</taxon>
        <taxon>Fungi incertae sedis</taxon>
        <taxon>Zoopagomycota</taxon>
        <taxon>Kickxellomycotina</taxon>
        <taxon>Kickxellomycetes</taxon>
        <taxon>Kickxellales</taxon>
        <taxon>Kickxellaceae</taxon>
        <taxon>Coemansia</taxon>
    </lineage>
</organism>
<dbReference type="SUPFAM" id="SSF56801">
    <property type="entry name" value="Acetyl-CoA synthetase-like"/>
    <property type="match status" value="1"/>
</dbReference>
<dbReference type="Proteomes" id="UP001140217">
    <property type="component" value="Unassembled WGS sequence"/>
</dbReference>
<dbReference type="PANTHER" id="PTHR24096">
    <property type="entry name" value="LONG-CHAIN-FATTY-ACID--COA LIGASE"/>
    <property type="match status" value="1"/>
</dbReference>
<dbReference type="PROSITE" id="PS00455">
    <property type="entry name" value="AMP_BINDING"/>
    <property type="match status" value="1"/>
</dbReference>
<dbReference type="AlphaFoldDB" id="A0A9W8LM01"/>
<keyword evidence="4" id="KW-1185">Reference proteome</keyword>
<reference evidence="3" key="1">
    <citation type="submission" date="2022-07" db="EMBL/GenBank/DDBJ databases">
        <title>Phylogenomic reconstructions and comparative analyses of Kickxellomycotina fungi.</title>
        <authorList>
            <person name="Reynolds N.K."/>
            <person name="Stajich J.E."/>
            <person name="Barry K."/>
            <person name="Grigoriev I.V."/>
            <person name="Crous P."/>
            <person name="Smith M.E."/>
        </authorList>
    </citation>
    <scope>NUCLEOTIDE SEQUENCE</scope>
    <source>
        <strain evidence="3">NBRC 105414</strain>
    </source>
</reference>
<feature type="domain" description="AMP-dependent synthetase/ligase" evidence="1">
    <location>
        <begin position="37"/>
        <end position="407"/>
    </location>
</feature>
<comment type="caution">
    <text evidence="3">The sequence shown here is derived from an EMBL/GenBank/DDBJ whole genome shotgun (WGS) entry which is preliminary data.</text>
</comment>
<evidence type="ECO:0000259" key="2">
    <source>
        <dbReference type="Pfam" id="PF13193"/>
    </source>
</evidence>
<evidence type="ECO:0000313" key="3">
    <source>
        <dbReference type="EMBL" id="KAJ2784369.1"/>
    </source>
</evidence>
<dbReference type="PANTHER" id="PTHR24096:SF422">
    <property type="entry name" value="BCDNA.GH02901"/>
    <property type="match status" value="1"/>
</dbReference>